<dbReference type="PATRIC" id="fig|442.7.peg.3382"/>
<evidence type="ECO:0000313" key="2">
    <source>
        <dbReference type="Proteomes" id="UP000075573"/>
    </source>
</evidence>
<organism evidence="1 2">
    <name type="scientific">Gluconobacter potus</name>
    <dbReference type="NCBI Taxonomy" id="2724927"/>
    <lineage>
        <taxon>Bacteria</taxon>
        <taxon>Pseudomonadati</taxon>
        <taxon>Pseudomonadota</taxon>
        <taxon>Alphaproteobacteria</taxon>
        <taxon>Acetobacterales</taxon>
        <taxon>Acetobacteraceae</taxon>
        <taxon>Gluconobacter</taxon>
    </lineage>
</organism>
<gene>
    <name evidence="1" type="ORF">AD929_12800</name>
</gene>
<proteinExistence type="predicted"/>
<evidence type="ECO:0000313" key="1">
    <source>
        <dbReference type="EMBL" id="KXV00096.1"/>
    </source>
</evidence>
<protein>
    <submittedName>
        <fullName evidence="1">Uncharacterized protein</fullName>
    </submittedName>
</protein>
<dbReference type="EMBL" id="LHZB01000118">
    <property type="protein sequence ID" value="KXV00096.1"/>
    <property type="molecule type" value="Genomic_DNA"/>
</dbReference>
<accession>A0A149QRZ8</accession>
<sequence>MAFRQSFTATVLFKGCIYGPGDTFLTCHAFPVNEVRERSVVFRSKIGCHLLFVQPGWNGWRLHNSGLLGAGQAWVSLTVMVIMI</sequence>
<reference evidence="1 2" key="1">
    <citation type="submission" date="2015-06" db="EMBL/GenBank/DDBJ databases">
        <title>Improved classification and identification of acetic acid bacteria using matrix-assisted laser desorption/ionization time-of-flight mass spectrometry; Gluconobacter nephelii and Gluconobacter uchimurae are later heterotypic synonyms of Gluconobacter japonicus and Gluconobacter oxydans, respectively.</title>
        <authorList>
            <person name="Li L."/>
            <person name="Cleenwerck I."/>
            <person name="De Vuyst L."/>
            <person name="Vandamme P."/>
        </authorList>
    </citation>
    <scope>NUCLEOTIDE SEQUENCE [LARGE SCALE GENOMIC DNA]</scope>
    <source>
        <strain evidence="1 2">LMG 1764</strain>
    </source>
</reference>
<dbReference type="AlphaFoldDB" id="A0A149QRZ8"/>
<comment type="caution">
    <text evidence="1">The sequence shown here is derived from an EMBL/GenBank/DDBJ whole genome shotgun (WGS) entry which is preliminary data.</text>
</comment>
<dbReference type="Proteomes" id="UP000075573">
    <property type="component" value="Unassembled WGS sequence"/>
</dbReference>
<name>A0A149QRZ8_9PROT</name>